<dbReference type="SUPFAM" id="SSF55781">
    <property type="entry name" value="GAF domain-like"/>
    <property type="match status" value="4"/>
</dbReference>
<organism evidence="4 5">
    <name type="scientific">Tritrichomonas foetus</name>
    <dbReference type="NCBI Taxonomy" id="1144522"/>
    <lineage>
        <taxon>Eukaryota</taxon>
        <taxon>Metamonada</taxon>
        <taxon>Parabasalia</taxon>
        <taxon>Tritrichomonadida</taxon>
        <taxon>Tritrichomonadidae</taxon>
        <taxon>Tritrichomonas</taxon>
    </lineage>
</organism>
<evidence type="ECO:0000313" key="5">
    <source>
        <dbReference type="Proteomes" id="UP000179807"/>
    </source>
</evidence>
<dbReference type="GO" id="GO:0004114">
    <property type="term" value="F:3',5'-cyclic-nucleotide phosphodiesterase activity"/>
    <property type="evidence" value="ECO:0007669"/>
    <property type="project" value="InterPro"/>
</dbReference>
<evidence type="ECO:0000313" key="4">
    <source>
        <dbReference type="EMBL" id="OHS97428.1"/>
    </source>
</evidence>
<dbReference type="PANTHER" id="PTHR11347">
    <property type="entry name" value="CYCLIC NUCLEOTIDE PHOSPHODIESTERASE"/>
    <property type="match status" value="1"/>
</dbReference>
<dbReference type="Pfam" id="PF00233">
    <property type="entry name" value="PDEase_I"/>
    <property type="match status" value="1"/>
</dbReference>
<evidence type="ECO:0000256" key="1">
    <source>
        <dbReference type="ARBA" id="ARBA00022723"/>
    </source>
</evidence>
<dbReference type="InterPro" id="IPR029016">
    <property type="entry name" value="GAF-like_dom_sf"/>
</dbReference>
<dbReference type="GO" id="GO:0046872">
    <property type="term" value="F:metal ion binding"/>
    <property type="evidence" value="ECO:0007669"/>
    <property type="project" value="UniProtKB-KW"/>
</dbReference>
<dbReference type="VEuPathDB" id="TrichDB:TRFO_09418"/>
<dbReference type="InterPro" id="IPR036971">
    <property type="entry name" value="PDEase_catalytic_dom_sf"/>
</dbReference>
<accession>A0A1J4JJK8</accession>
<dbReference type="AlphaFoldDB" id="A0A1J4JJK8"/>
<dbReference type="SUPFAM" id="SSF109604">
    <property type="entry name" value="HD-domain/PDEase-like"/>
    <property type="match status" value="1"/>
</dbReference>
<evidence type="ECO:0000259" key="3">
    <source>
        <dbReference type="PROSITE" id="PS51845"/>
    </source>
</evidence>
<dbReference type="InterPro" id="IPR002073">
    <property type="entry name" value="PDEase_catalytic_dom"/>
</dbReference>
<dbReference type="Gene3D" id="3.30.450.40">
    <property type="match status" value="4"/>
</dbReference>
<reference evidence="4" key="1">
    <citation type="submission" date="2016-10" db="EMBL/GenBank/DDBJ databases">
        <authorList>
            <person name="Benchimol M."/>
            <person name="Almeida L.G."/>
            <person name="Vasconcelos A.T."/>
            <person name="Perreira-Neves A."/>
            <person name="Rosa I.A."/>
            <person name="Tasca T."/>
            <person name="Bogo M.R."/>
            <person name="de Souza W."/>
        </authorList>
    </citation>
    <scope>NUCLEOTIDE SEQUENCE [LARGE SCALE GENOMIC DNA]</scope>
    <source>
        <strain evidence="4">K</strain>
    </source>
</reference>
<dbReference type="Gene3D" id="1.10.1300.10">
    <property type="entry name" value="3'5'-cyclic nucleotide phosphodiesterase, catalytic domain"/>
    <property type="match status" value="1"/>
</dbReference>
<dbReference type="GeneID" id="94829563"/>
<dbReference type="EMBL" id="MLAK01001115">
    <property type="protein sequence ID" value="OHS97428.1"/>
    <property type="molecule type" value="Genomic_DNA"/>
</dbReference>
<name>A0A1J4JJK8_9EUKA</name>
<dbReference type="InterPro" id="IPR003018">
    <property type="entry name" value="GAF"/>
</dbReference>
<dbReference type="Proteomes" id="UP000179807">
    <property type="component" value="Unassembled WGS sequence"/>
</dbReference>
<dbReference type="RefSeq" id="XP_068350565.1">
    <property type="nucleotide sequence ID" value="XM_068494859.1"/>
</dbReference>
<keyword evidence="2" id="KW-0378">Hydrolase</keyword>
<dbReference type="Pfam" id="PF13185">
    <property type="entry name" value="GAF_2"/>
    <property type="match status" value="1"/>
</dbReference>
<sequence length="1053" mass="120333">MSSLSEKKSNFPTLGVNKNLSQLKLVQEKAHSQFSTARSESVPSSRRNQDSENRFEELFDNFLLNTLNDSFDNCIESFFLNELNAKSVTYWHDIPSLHVLYSKKLKLACSHSDGLVGFTFYKREVIVLTYPYEHPAYNEKYDRCPQELMLSMLLFPLWDNLGNVCAVVQVTRPKTDPFDVKKELDLIQYFTRKVGKVYPILFHPPRPESTLLELMRLMEVEQFLLILQKQMEELFNCRCAEIWKLDRATNEVFQFKKTKKLMYSDKLGIVGDALSRGYPINCIQNRMLSSYCEETDGSEIEPVLVIPLSYLKRKVMYAICIRGGSNTPIFTKQDEELLKIVAPYAFLAIDNLEIMSNSNSGINESELTTEKQCIEGLRDLIECISNKSPIEKSIEIAVEKMGLMAHADKSTWYFPDKKTLQLRTLFCTDKDIKTDTISNRTIPARVYANHEVFNIADAYDDFEFDSSVDLETGYKTTSLMAIPIINGCSDVVGVIEFSNRLDNQPFPLSIVKYVNILSTFVSLIMDNEKLQRDVLASSENIRNSLSAALQLTSGKCLQSTFKDIVGNVRRKCAAESGAVYLLDEEKNRLMRFVTDGEDLQMTLPMTFGIAALCFKTKDAVISNDAPNDSRYVKDPLDLSGIVINNLCLCPIISFSGRAFGIVEIANKDGNFTGGDIENIRSLCKLISVSFENKKIKEIAAQGNVLFETNRWIDELEKPESRIPEKLKLLTKQQLEVCDLYFDCLSYDVSELYKIIFYIFDELSLLTVFNISSEKLFSFLYDVRESYGDHPYHGWAHAVDALQFVFFVIITTKLNNRMNSSEILGLCIAALCHNSGYDERAVTFNIATEILHQGKSSVCATRCSLIISILSKRDSNILKNLKEDELKATWGVIVKLIIGQDPFYHFQLIDSIKGFIQARQKENEKLNLHSHLIEWNHETQKIAALILLLKAAIISHIVRPDNISEKWQIRAREEMRLDKQYEKDDDFLVSLKKLNREKQTRRMIDTLAFGNLIAIPVFKLLSTIMPQLNLITESGEANIQKCRDFLYPPEPSKK</sequence>
<evidence type="ECO:0000256" key="2">
    <source>
        <dbReference type="ARBA" id="ARBA00022801"/>
    </source>
</evidence>
<feature type="domain" description="PDEase" evidence="3">
    <location>
        <begin position="718"/>
        <end position="1053"/>
    </location>
</feature>
<keyword evidence="5" id="KW-1185">Reference proteome</keyword>
<dbReference type="GO" id="GO:0007165">
    <property type="term" value="P:signal transduction"/>
    <property type="evidence" value="ECO:0007669"/>
    <property type="project" value="InterPro"/>
</dbReference>
<proteinExistence type="predicted"/>
<dbReference type="SMART" id="SM00065">
    <property type="entry name" value="GAF"/>
    <property type="match status" value="3"/>
</dbReference>
<gene>
    <name evidence="4" type="ORF">TRFO_09418</name>
</gene>
<protein>
    <submittedName>
        <fullName evidence="4">3'5'-cyclic nucleotide phosphodiesterase family protein</fullName>
    </submittedName>
</protein>
<comment type="caution">
    <text evidence="4">The sequence shown here is derived from an EMBL/GenBank/DDBJ whole genome shotgun (WGS) entry which is preliminary data.</text>
</comment>
<keyword evidence="1" id="KW-0479">Metal-binding</keyword>
<dbReference type="PROSITE" id="PS51845">
    <property type="entry name" value="PDEASE_I_2"/>
    <property type="match status" value="1"/>
</dbReference>